<evidence type="ECO:0000259" key="5">
    <source>
        <dbReference type="PROSITE" id="PS51747"/>
    </source>
</evidence>
<keyword evidence="3" id="KW-0378">Hydrolase</keyword>
<evidence type="ECO:0000256" key="3">
    <source>
        <dbReference type="ARBA" id="ARBA00022801"/>
    </source>
</evidence>
<comment type="similarity">
    <text evidence="1">Belongs to the cytidine and deoxycytidylate deaminase family.</text>
</comment>
<protein>
    <submittedName>
        <fullName evidence="6">Nucleoside deaminase</fullName>
    </submittedName>
</protein>
<dbReference type="GO" id="GO:0008270">
    <property type="term" value="F:zinc ion binding"/>
    <property type="evidence" value="ECO:0007669"/>
    <property type="project" value="InterPro"/>
</dbReference>
<dbReference type="Gene3D" id="3.40.140.10">
    <property type="entry name" value="Cytidine Deaminase, domain 2"/>
    <property type="match status" value="1"/>
</dbReference>
<keyword evidence="7" id="KW-1185">Reference proteome</keyword>
<dbReference type="EMBL" id="CP054020">
    <property type="protein sequence ID" value="QKI89492.1"/>
    <property type="molecule type" value="Genomic_DNA"/>
</dbReference>
<dbReference type="PROSITE" id="PS00903">
    <property type="entry name" value="CYT_DCMP_DEAMINASES_1"/>
    <property type="match status" value="1"/>
</dbReference>
<dbReference type="RefSeq" id="WP_173285390.1">
    <property type="nucleotide sequence ID" value="NZ_CP054020.1"/>
</dbReference>
<dbReference type="PANTHER" id="PTHR11079:SF161">
    <property type="entry name" value="CMP_DCMP-TYPE DEAMINASE DOMAIN-CONTAINING PROTEIN"/>
    <property type="match status" value="1"/>
</dbReference>
<keyword evidence="2" id="KW-0479">Metal-binding</keyword>
<dbReference type="CDD" id="cd01285">
    <property type="entry name" value="nucleoside_deaminase"/>
    <property type="match status" value="1"/>
</dbReference>
<dbReference type="PROSITE" id="PS51747">
    <property type="entry name" value="CYT_DCMP_DEAMINASES_2"/>
    <property type="match status" value="1"/>
</dbReference>
<organism evidence="6 7">
    <name type="scientific">Thiomicrorhabdus xiamenensis</name>
    <dbReference type="NCBI Taxonomy" id="2739063"/>
    <lineage>
        <taxon>Bacteria</taxon>
        <taxon>Pseudomonadati</taxon>
        <taxon>Pseudomonadota</taxon>
        <taxon>Gammaproteobacteria</taxon>
        <taxon>Thiotrichales</taxon>
        <taxon>Piscirickettsiaceae</taxon>
        <taxon>Thiomicrorhabdus</taxon>
    </lineage>
</organism>
<dbReference type="GO" id="GO:0047974">
    <property type="term" value="F:guanosine deaminase activity"/>
    <property type="evidence" value="ECO:0007669"/>
    <property type="project" value="TreeGrafter"/>
</dbReference>
<dbReference type="KEGG" id="txa:HQN79_07880"/>
<evidence type="ECO:0000256" key="2">
    <source>
        <dbReference type="ARBA" id="ARBA00022723"/>
    </source>
</evidence>
<dbReference type="AlphaFoldDB" id="A0A7D4NR28"/>
<reference evidence="6 7" key="1">
    <citation type="submission" date="2020-05" db="EMBL/GenBank/DDBJ databases">
        <title>Thiomicrorhabdus sediminis sp.nov. and Thiomicrorhabdus xiamenensis sp.nov., novel sulfur-oxidizing bacteria isolated from coastal sediment.</title>
        <authorList>
            <person name="Liu X."/>
        </authorList>
    </citation>
    <scope>NUCLEOTIDE SEQUENCE [LARGE SCALE GENOMIC DNA]</scope>
    <source>
        <strain evidence="6 7">G2</strain>
    </source>
</reference>
<dbReference type="Proteomes" id="UP000504724">
    <property type="component" value="Chromosome"/>
</dbReference>
<dbReference type="PANTHER" id="PTHR11079">
    <property type="entry name" value="CYTOSINE DEAMINASE FAMILY MEMBER"/>
    <property type="match status" value="1"/>
</dbReference>
<dbReference type="GO" id="GO:0006152">
    <property type="term" value="P:purine nucleoside catabolic process"/>
    <property type="evidence" value="ECO:0007669"/>
    <property type="project" value="TreeGrafter"/>
</dbReference>
<feature type="domain" description="CMP/dCMP-type deaminase" evidence="5">
    <location>
        <begin position="5"/>
        <end position="136"/>
    </location>
</feature>
<dbReference type="InterPro" id="IPR002125">
    <property type="entry name" value="CMP_dCMP_dom"/>
</dbReference>
<gene>
    <name evidence="6" type="ORF">HQN79_07880</name>
</gene>
<evidence type="ECO:0000256" key="4">
    <source>
        <dbReference type="ARBA" id="ARBA00022833"/>
    </source>
</evidence>
<dbReference type="InterPro" id="IPR016193">
    <property type="entry name" value="Cytidine_deaminase-like"/>
</dbReference>
<proteinExistence type="inferred from homology"/>
<evidence type="ECO:0000313" key="7">
    <source>
        <dbReference type="Proteomes" id="UP000504724"/>
    </source>
</evidence>
<dbReference type="SUPFAM" id="SSF53927">
    <property type="entry name" value="Cytidine deaminase-like"/>
    <property type="match status" value="1"/>
</dbReference>
<evidence type="ECO:0000256" key="1">
    <source>
        <dbReference type="ARBA" id="ARBA00006576"/>
    </source>
</evidence>
<name>A0A7D4NR28_9GAMM</name>
<keyword evidence="4" id="KW-0862">Zinc</keyword>
<accession>A0A7D4NR28</accession>
<dbReference type="Pfam" id="PF00383">
    <property type="entry name" value="dCMP_cyt_deam_1"/>
    <property type="match status" value="1"/>
</dbReference>
<dbReference type="InterPro" id="IPR016192">
    <property type="entry name" value="APOBEC/CMP_deaminase_Zn-bd"/>
</dbReference>
<evidence type="ECO:0000313" key="6">
    <source>
        <dbReference type="EMBL" id="QKI89492.1"/>
    </source>
</evidence>
<sequence>MCRDHDHHKWMQQAIDLSLEKMNAGFGGPFGAVIVKDNKIIAQGYNQVTSLMDPTAHAEITAIRSACQTLNSFDLSGCEIYTSCEPCPMCLSAIYWARLDKIYYANTRQDAAKIGFDDEYFYKEVCSPIEQRNIPCIQIGHEQGLEAFKEWQNKPDKVLY</sequence>
<dbReference type="FunFam" id="3.40.140.10:FF:000011">
    <property type="entry name" value="tRNA-specific adenosine deaminase"/>
    <property type="match status" value="1"/>
</dbReference>